<name>A0ABS8XXY5_9BURK</name>
<comment type="caution">
    <text evidence="3">The sequence shown here is derived from an EMBL/GenBank/DDBJ whole genome shotgun (WGS) entry which is preliminary data.</text>
</comment>
<feature type="region of interest" description="Disordered" evidence="1">
    <location>
        <begin position="458"/>
        <end position="486"/>
    </location>
</feature>
<accession>A0ABS8XXY5</accession>
<feature type="signal peptide" evidence="2">
    <location>
        <begin position="1"/>
        <end position="25"/>
    </location>
</feature>
<keyword evidence="2" id="KW-0732">Signal</keyword>
<gene>
    <name evidence="3" type="ORF">LXT13_13765</name>
</gene>
<evidence type="ECO:0000256" key="2">
    <source>
        <dbReference type="SAM" id="SignalP"/>
    </source>
</evidence>
<feature type="chain" id="PRO_5046473098" evidence="2">
    <location>
        <begin position="26"/>
        <end position="543"/>
    </location>
</feature>
<organism evidence="3 4">
    <name type="scientific">Pelomonas cellulosilytica</name>
    <dbReference type="NCBI Taxonomy" id="2906762"/>
    <lineage>
        <taxon>Bacteria</taxon>
        <taxon>Pseudomonadati</taxon>
        <taxon>Pseudomonadota</taxon>
        <taxon>Betaproteobacteria</taxon>
        <taxon>Burkholderiales</taxon>
        <taxon>Sphaerotilaceae</taxon>
        <taxon>Roseateles</taxon>
    </lineage>
</organism>
<reference evidence="3 4" key="1">
    <citation type="submission" date="2021-12" db="EMBL/GenBank/DDBJ databases">
        <title>Genome seq of P8.</title>
        <authorList>
            <person name="Seo T."/>
        </authorList>
    </citation>
    <scope>NUCLEOTIDE SEQUENCE [LARGE SCALE GENOMIC DNA]</scope>
    <source>
        <strain evidence="3 4">P8</strain>
    </source>
</reference>
<evidence type="ECO:0000256" key="1">
    <source>
        <dbReference type="SAM" id="MobiDB-lite"/>
    </source>
</evidence>
<dbReference type="EMBL" id="JAJTWU010000005">
    <property type="protein sequence ID" value="MCE4555471.1"/>
    <property type="molecule type" value="Genomic_DNA"/>
</dbReference>
<proteinExistence type="predicted"/>
<sequence>MRGWRAVAWCLAGFSAVLSATAALAAPAVDPQAVQQLVSAVGLDMMSEASVEACDDIGAPSAPAMRAAWVAWRTKHDIAPLRQVLTRLRGAAHNRPGLAPWEQLTDPIRERVLQDSQPEAACAALMRDWQTPGMDVGALYPRARDGAAAMVAAELAWPPSTPPAANAPAGATLLLPSQLEALAAQHSRGWQTLSVEQARQRLGDVFVKGRVVRWSRNPDRFRLIHEQGGRTAYTKVYVDGNLEPWVGREVVLRGVATSLDWSAMHLSDVAIVTEAGALKPSTLAQSRLERPGVLLQRVLAKPGQGLQDKDVAAVVVWGEADYNNGSSWTDDVRFLLRDGTAYARAVMPPDELNATASRQLEPRQWSRWRKGDIGYELQDWDDDGKPSGDWERIKHLPARAWPAGTLLEGYFENANFSGSLMLGGTTTRRGYRFTRDGRFERSFGRVSGSGGMAAAGGAVVSASSQRDGSGSRSSAGGVAGGVGTASQRSIDDGASYRGRYKLGGYTLVLDFDDGHQERMLSFIVYPDSDKTIFIGHASYQRQK</sequence>
<protein>
    <submittedName>
        <fullName evidence="3">Uncharacterized protein</fullName>
    </submittedName>
</protein>
<keyword evidence="4" id="KW-1185">Reference proteome</keyword>
<dbReference type="RefSeq" id="WP_233372486.1">
    <property type="nucleotide sequence ID" value="NZ_JAJTWU010000005.1"/>
</dbReference>
<evidence type="ECO:0000313" key="3">
    <source>
        <dbReference type="EMBL" id="MCE4555471.1"/>
    </source>
</evidence>
<evidence type="ECO:0000313" key="4">
    <source>
        <dbReference type="Proteomes" id="UP001200741"/>
    </source>
</evidence>
<dbReference type="Proteomes" id="UP001200741">
    <property type="component" value="Unassembled WGS sequence"/>
</dbReference>
<feature type="compositionally biased region" description="Low complexity" evidence="1">
    <location>
        <begin position="458"/>
        <end position="476"/>
    </location>
</feature>